<evidence type="ECO:0000313" key="2">
    <source>
        <dbReference type="EMBL" id="MFD1533959.1"/>
    </source>
</evidence>
<accession>A0ABW4FTW4</accession>
<feature type="transmembrane region" description="Helical" evidence="1">
    <location>
        <begin position="206"/>
        <end position="226"/>
    </location>
</feature>
<keyword evidence="1" id="KW-1133">Transmembrane helix</keyword>
<feature type="transmembrane region" description="Helical" evidence="1">
    <location>
        <begin position="109"/>
        <end position="128"/>
    </location>
</feature>
<feature type="transmembrane region" description="Helical" evidence="1">
    <location>
        <begin position="134"/>
        <end position="153"/>
    </location>
</feature>
<evidence type="ECO:0000256" key="1">
    <source>
        <dbReference type="SAM" id="Phobius"/>
    </source>
</evidence>
<dbReference type="Proteomes" id="UP001597145">
    <property type="component" value="Unassembled WGS sequence"/>
</dbReference>
<feature type="transmembrane region" description="Helical" evidence="1">
    <location>
        <begin position="78"/>
        <end position="97"/>
    </location>
</feature>
<sequence>MPVMFATTPFAPVVLGFFGLGTGYLIYGPQELFGSLRRDPLVDRASGIWGIWMPGFCQFITGVYLFVALSWLETLTQPILYTAALAFSAYGIHWFAIGWNRYHGNDGRPIGLMSIPFTIISVLGVVVFFSAGAWPVGIVFAGLTAVYICEFFASFHIGSSLFPATPPNGPEVGENRSSAVSVGAAAAPALINPAERALGFTRIVTGVWLMYLTFATTLNISLGYGLPGA</sequence>
<comment type="caution">
    <text evidence="2">The sequence shown here is derived from an EMBL/GenBank/DDBJ whole genome shotgun (WGS) entry which is preliminary data.</text>
</comment>
<name>A0ABW4FTW4_9PSEU</name>
<dbReference type="RefSeq" id="WP_343977936.1">
    <property type="nucleotide sequence ID" value="NZ_BAAAJG010000009.1"/>
</dbReference>
<gene>
    <name evidence="2" type="ORF">ACFSCY_31530</name>
</gene>
<organism evidence="2 3">
    <name type="scientific">Pseudonocardia aurantiaca</name>
    <dbReference type="NCBI Taxonomy" id="75290"/>
    <lineage>
        <taxon>Bacteria</taxon>
        <taxon>Bacillati</taxon>
        <taxon>Actinomycetota</taxon>
        <taxon>Actinomycetes</taxon>
        <taxon>Pseudonocardiales</taxon>
        <taxon>Pseudonocardiaceae</taxon>
        <taxon>Pseudonocardia</taxon>
    </lineage>
</organism>
<proteinExistence type="predicted"/>
<protein>
    <submittedName>
        <fullName evidence="2">Uncharacterized protein</fullName>
    </submittedName>
</protein>
<evidence type="ECO:0000313" key="3">
    <source>
        <dbReference type="Proteomes" id="UP001597145"/>
    </source>
</evidence>
<feature type="transmembrane region" description="Helical" evidence="1">
    <location>
        <begin position="6"/>
        <end position="27"/>
    </location>
</feature>
<feature type="transmembrane region" description="Helical" evidence="1">
    <location>
        <begin position="48"/>
        <end position="72"/>
    </location>
</feature>
<dbReference type="EMBL" id="JBHUCP010000026">
    <property type="protein sequence ID" value="MFD1533959.1"/>
    <property type="molecule type" value="Genomic_DNA"/>
</dbReference>
<reference evidence="3" key="1">
    <citation type="journal article" date="2019" name="Int. J. Syst. Evol. Microbiol.">
        <title>The Global Catalogue of Microorganisms (GCM) 10K type strain sequencing project: providing services to taxonomists for standard genome sequencing and annotation.</title>
        <authorList>
            <consortium name="The Broad Institute Genomics Platform"/>
            <consortium name="The Broad Institute Genome Sequencing Center for Infectious Disease"/>
            <person name="Wu L."/>
            <person name="Ma J."/>
        </authorList>
    </citation>
    <scope>NUCLEOTIDE SEQUENCE [LARGE SCALE GENOMIC DNA]</scope>
    <source>
        <strain evidence="3">JCM 12165</strain>
    </source>
</reference>
<keyword evidence="3" id="KW-1185">Reference proteome</keyword>
<keyword evidence="1" id="KW-0812">Transmembrane</keyword>
<keyword evidence="1" id="KW-0472">Membrane</keyword>